<dbReference type="InterPro" id="IPR020846">
    <property type="entry name" value="MFS_dom"/>
</dbReference>
<evidence type="ECO:0000256" key="2">
    <source>
        <dbReference type="ARBA" id="ARBA00006636"/>
    </source>
</evidence>
<feature type="domain" description="Cyclic nucleotide-binding" evidence="11">
    <location>
        <begin position="511"/>
        <end position="610"/>
    </location>
</feature>
<evidence type="ECO:0000313" key="14">
    <source>
        <dbReference type="EMBL" id="REJ07803.1"/>
    </source>
</evidence>
<evidence type="ECO:0000256" key="5">
    <source>
        <dbReference type="ARBA" id="ARBA00022692"/>
    </source>
</evidence>
<dbReference type="InterPro" id="IPR036259">
    <property type="entry name" value="MFS_trans_sf"/>
</dbReference>
<comment type="similarity">
    <text evidence="2">Belongs to the NTE family.</text>
</comment>
<dbReference type="PROSITE" id="PS50850">
    <property type="entry name" value="MFS"/>
    <property type="match status" value="1"/>
</dbReference>
<evidence type="ECO:0000256" key="6">
    <source>
        <dbReference type="ARBA" id="ARBA00022989"/>
    </source>
</evidence>
<dbReference type="InterPro" id="IPR014710">
    <property type="entry name" value="RmlC-like_jellyroll"/>
</dbReference>
<dbReference type="CDD" id="cd00038">
    <property type="entry name" value="CAP_ED"/>
    <property type="match status" value="1"/>
</dbReference>
<feature type="transmembrane region" description="Helical" evidence="10">
    <location>
        <begin position="155"/>
        <end position="176"/>
    </location>
</feature>
<feature type="transmembrane region" description="Helical" evidence="10">
    <location>
        <begin position="384"/>
        <end position="403"/>
    </location>
</feature>
<dbReference type="PANTHER" id="PTHR42718">
    <property type="entry name" value="MAJOR FACILITATOR SUPERFAMILY MULTIDRUG TRANSPORTER MFSC"/>
    <property type="match status" value="1"/>
</dbReference>
<dbReference type="Gene3D" id="2.60.120.10">
    <property type="entry name" value="Jelly Rolls"/>
    <property type="match status" value="1"/>
</dbReference>
<dbReference type="Gene3D" id="1.20.1250.20">
    <property type="entry name" value="MFS general substrate transporter like domains"/>
    <property type="match status" value="1"/>
</dbReference>
<keyword evidence="15" id="KW-1185">Reference proteome</keyword>
<keyword evidence="3" id="KW-0813">Transport</keyword>
<dbReference type="Pfam" id="PF01734">
    <property type="entry name" value="Patatin"/>
    <property type="match status" value="1"/>
</dbReference>
<dbReference type="PROSITE" id="PS51635">
    <property type="entry name" value="PNPLA"/>
    <property type="match status" value="1"/>
</dbReference>
<feature type="transmembrane region" description="Helical" evidence="10">
    <location>
        <begin position="320"/>
        <end position="338"/>
    </location>
</feature>
<dbReference type="SMART" id="SM00100">
    <property type="entry name" value="cNMP"/>
    <property type="match status" value="1"/>
</dbReference>
<evidence type="ECO:0000259" key="13">
    <source>
        <dbReference type="PROSITE" id="PS51635"/>
    </source>
</evidence>
<feature type="domain" description="PNPLA" evidence="13">
    <location>
        <begin position="795"/>
        <end position="955"/>
    </location>
</feature>
<evidence type="ECO:0000256" key="9">
    <source>
        <dbReference type="PROSITE-ProRule" id="PRU01161"/>
    </source>
</evidence>
<feature type="transmembrane region" description="Helical" evidence="10">
    <location>
        <begin position="244"/>
        <end position="264"/>
    </location>
</feature>
<keyword evidence="9" id="KW-0442">Lipid degradation</keyword>
<feature type="transmembrane region" description="Helical" evidence="10">
    <location>
        <begin position="423"/>
        <end position="445"/>
    </location>
</feature>
<dbReference type="RefSeq" id="WP_116240717.1">
    <property type="nucleotide sequence ID" value="NZ_QUAB01000014.1"/>
</dbReference>
<dbReference type="InterPro" id="IPR018488">
    <property type="entry name" value="cNMP-bd_CS"/>
</dbReference>
<comment type="caution">
    <text evidence="14">The sequence shown here is derived from an EMBL/GenBank/DDBJ whole genome shotgun (WGS) entry which is preliminary data.</text>
</comment>
<dbReference type="Gene3D" id="1.20.1720.10">
    <property type="entry name" value="Multidrug resistance protein D"/>
    <property type="match status" value="1"/>
</dbReference>
<organism evidence="14 15">
    <name type="scientific">Microbacterium bovistercoris</name>
    <dbReference type="NCBI Taxonomy" id="2293570"/>
    <lineage>
        <taxon>Bacteria</taxon>
        <taxon>Bacillati</taxon>
        <taxon>Actinomycetota</taxon>
        <taxon>Actinomycetes</taxon>
        <taxon>Micrococcales</taxon>
        <taxon>Microbacteriaceae</taxon>
        <taxon>Microbacterium</taxon>
    </lineage>
</organism>
<keyword evidence="6 10" id="KW-1133">Transmembrane helix</keyword>
<dbReference type="InterPro" id="IPR011701">
    <property type="entry name" value="MFS"/>
</dbReference>
<keyword evidence="8 10" id="KW-0472">Membrane</keyword>
<accession>A0A371NX81</accession>
<dbReference type="Pfam" id="PF00027">
    <property type="entry name" value="cNMP_binding"/>
    <property type="match status" value="1"/>
</dbReference>
<gene>
    <name evidence="14" type="ORF">DY023_02210</name>
</gene>
<feature type="domain" description="Major facilitator superfamily (MFS) profile" evidence="12">
    <location>
        <begin position="29"/>
        <end position="474"/>
    </location>
</feature>
<feature type="transmembrane region" description="Helical" evidence="10">
    <location>
        <begin position="221"/>
        <end position="238"/>
    </location>
</feature>
<comment type="caution">
    <text evidence="9">Lacks conserved residue(s) required for the propagation of feature annotation.</text>
</comment>
<dbReference type="GO" id="GO:0022857">
    <property type="term" value="F:transmembrane transporter activity"/>
    <property type="evidence" value="ECO:0007669"/>
    <property type="project" value="InterPro"/>
</dbReference>
<evidence type="ECO:0000256" key="7">
    <source>
        <dbReference type="ARBA" id="ARBA00023098"/>
    </source>
</evidence>
<keyword evidence="4" id="KW-1003">Cell membrane</keyword>
<keyword evidence="7 9" id="KW-0443">Lipid metabolism</keyword>
<feature type="transmembrane region" description="Helical" evidence="10">
    <location>
        <begin position="96"/>
        <end position="119"/>
    </location>
</feature>
<feature type="short sequence motif" description="DGA/G" evidence="9">
    <location>
        <begin position="942"/>
        <end position="944"/>
    </location>
</feature>
<dbReference type="Proteomes" id="UP000262172">
    <property type="component" value="Unassembled WGS sequence"/>
</dbReference>
<evidence type="ECO:0000256" key="8">
    <source>
        <dbReference type="ARBA" id="ARBA00023136"/>
    </source>
</evidence>
<dbReference type="PROSITE" id="PS50042">
    <property type="entry name" value="CNMP_BINDING_3"/>
    <property type="match status" value="1"/>
</dbReference>
<sequence length="1054" mass="110409">MALRTPEAGVAGRTRESALRRGRIPGRTVLLVASFGAVLAFLDATIVNIAFPSIRESFPDDSIGTISWVLNAFNIVFAAFMIVFGRLGDVVGRKRLYLIGIGLFTIASVICALAPSVGMLVAGRILQALGAAMIVPASLALVIEGFPAGKRARAVGLWAAAAAVAAGLGPPLGGLVVEAGGWTWAFWINLPLGVIAWWLGRRQLVNSRAPGRRRMPDLRGALLLAASLALITLAIIKASEWGAASPLLWTVVVAAVLLLAGFVLSSMKHPVPVLDLAMMRDRTFLVANIATLVAGVGFFGYMLTNVLWLQYVWQYTVLEAGLALIPGALVAAVTAGLLEPVAERFGYRWIIAAGFVVWALGYAWYVGVVGTTPDFWGQWLPGQVISGIGVGATLPLLASSTLASQPGGKYATASAVISSARQIGGTIGVALLVVILGAPTPLTVVQDLRDGWTMCIVSFAAGAVITLFLGRAGNSAEGRDEEPIVESDLREPDAGRSVLLRRELPPVEESLFGRLPAATRERIVGTAPRRTVPAGDWVLRQGDAAESMFVLISGRAEVVIGEQVVREVGPGAVLGELALFTGDLRSASVRARRDCQVLEVSRALLDEAIGEDPVALSALVTALAHQLAEASPPATRVASRPSLVAVLAAAPGAPVEAVAAVLHRGLSEHLRVALLHGPHTPEQVDRAEAENQMVVLVAVGADEAWAARCAREADTVVLVGVSGDAPAGTTPPMAGRAELVLVGESPSRAMRQTWLDAVDPWRISELSFADAGTPGAVPSSLRGLVDRLAGRSIALVLGGGGARALTHIGVLLELEEAGLRIDRVAGASMGSVIAGYYATGVTAADVGDVAYREFVREDILGDYGLPRTSLARGSRVQKALARTFGDLRIEELPRGFRCVSTDLLARSTVVHRTGHLGDAIKASSRLPVLFSPIPSDGRLLVDGGVLDNLPVDTVTERSEGPIIAVNVSMSGGRRRAPGEAPRPVRVPPLGETMLRTLMIGGGGAAEAQRLGAWVITPPSMGVGLLEFHQYDRMVEAGRAAARTLLDQTGDIFAA</sequence>
<name>A0A371NX81_9MICO</name>
<dbReference type="GO" id="GO:0005886">
    <property type="term" value="C:plasma membrane"/>
    <property type="evidence" value="ECO:0007669"/>
    <property type="project" value="UniProtKB-SubCell"/>
</dbReference>
<keyword evidence="9" id="KW-0378">Hydrolase</keyword>
<dbReference type="GO" id="GO:0004622">
    <property type="term" value="F:phosphatidylcholine lysophospholipase activity"/>
    <property type="evidence" value="ECO:0007669"/>
    <property type="project" value="UniProtKB-ARBA"/>
</dbReference>
<keyword evidence="5 10" id="KW-0812">Transmembrane</keyword>
<evidence type="ECO:0000256" key="1">
    <source>
        <dbReference type="ARBA" id="ARBA00004651"/>
    </source>
</evidence>
<dbReference type="CDD" id="cd17321">
    <property type="entry name" value="MFS_MMR_MDR_like"/>
    <property type="match status" value="1"/>
</dbReference>
<feature type="transmembrane region" description="Helical" evidence="10">
    <location>
        <begin position="182"/>
        <end position="200"/>
    </location>
</feature>
<dbReference type="Pfam" id="PF07690">
    <property type="entry name" value="MFS_1"/>
    <property type="match status" value="1"/>
</dbReference>
<reference evidence="14 15" key="1">
    <citation type="submission" date="2018-08" db="EMBL/GenBank/DDBJ databases">
        <title>Isolation, diversity and antifungal activity of Actinobacteria from cow dung.</title>
        <authorList>
            <person name="Ling L."/>
        </authorList>
    </citation>
    <scope>NUCLEOTIDE SEQUENCE [LARGE SCALE GENOMIC DNA]</scope>
    <source>
        <strain evidence="14 15">NEAU-LLE</strain>
    </source>
</reference>
<feature type="active site" description="Nucleophile" evidence="9">
    <location>
        <position position="828"/>
    </location>
</feature>
<dbReference type="NCBIfam" id="TIGR00711">
    <property type="entry name" value="efflux_EmrB"/>
    <property type="match status" value="1"/>
</dbReference>
<dbReference type="SUPFAM" id="SSF52151">
    <property type="entry name" value="FabD/lysophospholipase-like"/>
    <property type="match status" value="1"/>
</dbReference>
<feature type="transmembrane region" description="Helical" evidence="10">
    <location>
        <begin position="125"/>
        <end position="143"/>
    </location>
</feature>
<feature type="transmembrane region" description="Helical" evidence="10">
    <location>
        <begin position="345"/>
        <end position="364"/>
    </location>
</feature>
<dbReference type="InterPro" id="IPR016035">
    <property type="entry name" value="Acyl_Trfase/lysoPLipase"/>
</dbReference>
<dbReference type="OrthoDB" id="102502at2"/>
<proteinExistence type="inferred from homology"/>
<dbReference type="GO" id="GO:0016042">
    <property type="term" value="P:lipid catabolic process"/>
    <property type="evidence" value="ECO:0007669"/>
    <property type="project" value="UniProtKB-UniRule"/>
</dbReference>
<evidence type="ECO:0000256" key="4">
    <source>
        <dbReference type="ARBA" id="ARBA00022475"/>
    </source>
</evidence>
<dbReference type="InterPro" id="IPR002641">
    <property type="entry name" value="PNPLA_dom"/>
</dbReference>
<evidence type="ECO:0000256" key="10">
    <source>
        <dbReference type="SAM" id="Phobius"/>
    </source>
</evidence>
<dbReference type="CDD" id="cd07205">
    <property type="entry name" value="Pat_PNPLA6_PNPLA7_NTE1_like"/>
    <property type="match status" value="1"/>
</dbReference>
<dbReference type="PROSITE" id="PS00889">
    <property type="entry name" value="CNMP_BINDING_2"/>
    <property type="match status" value="1"/>
</dbReference>
<feature type="transmembrane region" description="Helical" evidence="10">
    <location>
        <begin position="63"/>
        <end position="84"/>
    </location>
</feature>
<dbReference type="InterPro" id="IPR000595">
    <property type="entry name" value="cNMP-bd_dom"/>
</dbReference>
<dbReference type="EMBL" id="QUAB01000014">
    <property type="protein sequence ID" value="REJ07803.1"/>
    <property type="molecule type" value="Genomic_DNA"/>
</dbReference>
<evidence type="ECO:0000256" key="3">
    <source>
        <dbReference type="ARBA" id="ARBA00022448"/>
    </source>
</evidence>
<dbReference type="InterPro" id="IPR018490">
    <property type="entry name" value="cNMP-bd_dom_sf"/>
</dbReference>
<evidence type="ECO:0000259" key="11">
    <source>
        <dbReference type="PROSITE" id="PS50042"/>
    </source>
</evidence>
<feature type="short sequence motif" description="GXSXG" evidence="9">
    <location>
        <begin position="826"/>
        <end position="830"/>
    </location>
</feature>
<feature type="transmembrane region" description="Helical" evidence="10">
    <location>
        <begin position="285"/>
        <end position="308"/>
    </location>
</feature>
<feature type="transmembrane region" description="Helical" evidence="10">
    <location>
        <begin position="29"/>
        <end position="51"/>
    </location>
</feature>
<dbReference type="InterPro" id="IPR004638">
    <property type="entry name" value="EmrB-like"/>
</dbReference>
<dbReference type="SUPFAM" id="SSF51206">
    <property type="entry name" value="cAMP-binding domain-like"/>
    <property type="match status" value="1"/>
</dbReference>
<protein>
    <submittedName>
        <fullName evidence="14">MFS transporter</fullName>
    </submittedName>
</protein>
<dbReference type="Gene3D" id="3.40.1090.10">
    <property type="entry name" value="Cytosolic phospholipase A2 catalytic domain"/>
    <property type="match status" value="1"/>
</dbReference>
<evidence type="ECO:0000259" key="12">
    <source>
        <dbReference type="PROSITE" id="PS50850"/>
    </source>
</evidence>
<evidence type="ECO:0000313" key="15">
    <source>
        <dbReference type="Proteomes" id="UP000262172"/>
    </source>
</evidence>
<dbReference type="AlphaFoldDB" id="A0A371NX81"/>
<feature type="active site" description="Proton acceptor" evidence="9">
    <location>
        <position position="942"/>
    </location>
</feature>
<dbReference type="PANTHER" id="PTHR42718:SF48">
    <property type="entry name" value="CONSERVED TWO-DOMAIN MEMBRANE PROTEIN-RELATED"/>
    <property type="match status" value="1"/>
</dbReference>
<comment type="subcellular location">
    <subcellularLocation>
        <location evidence="1">Cell membrane</location>
        <topology evidence="1">Multi-pass membrane protein</topology>
    </subcellularLocation>
</comment>
<dbReference type="SUPFAM" id="SSF103473">
    <property type="entry name" value="MFS general substrate transporter"/>
    <property type="match status" value="1"/>
</dbReference>